<name>Q6ASB4_DESPS</name>
<feature type="transmembrane region" description="Helical" evidence="5">
    <location>
        <begin position="229"/>
        <end position="247"/>
    </location>
</feature>
<keyword evidence="4 5" id="KW-0472">Membrane</keyword>
<feature type="transmembrane region" description="Helical" evidence="5">
    <location>
        <begin position="115"/>
        <end position="136"/>
    </location>
</feature>
<dbReference type="OrthoDB" id="5430339at2"/>
<evidence type="ECO:0000256" key="2">
    <source>
        <dbReference type="ARBA" id="ARBA00022692"/>
    </source>
</evidence>
<keyword evidence="2 5" id="KW-0812">Transmembrane</keyword>
<evidence type="ECO:0000256" key="5">
    <source>
        <dbReference type="SAM" id="Phobius"/>
    </source>
</evidence>
<protein>
    <recommendedName>
        <fullName evidence="6">O-antigen ligase-related domain-containing protein</fullName>
    </recommendedName>
</protein>
<dbReference type="InterPro" id="IPR007016">
    <property type="entry name" value="O-antigen_ligase-rel_domated"/>
</dbReference>
<dbReference type="PROSITE" id="PS51257">
    <property type="entry name" value="PROKAR_LIPOPROTEIN"/>
    <property type="match status" value="1"/>
</dbReference>
<dbReference type="PANTHER" id="PTHR37422">
    <property type="entry name" value="TEICHURONIC ACID BIOSYNTHESIS PROTEIN TUAE"/>
    <property type="match status" value="1"/>
</dbReference>
<dbReference type="HOGENOM" id="CLU_051481_0_0_7"/>
<reference evidence="8" key="1">
    <citation type="journal article" date="2004" name="Environ. Microbiol.">
        <title>The genome of Desulfotalea psychrophila, a sulfate-reducing bacterium from permanently cold Arctic sediments.</title>
        <authorList>
            <person name="Rabus R."/>
            <person name="Ruepp A."/>
            <person name="Frickey T."/>
            <person name="Rattei T."/>
            <person name="Fartmann B."/>
            <person name="Stark M."/>
            <person name="Bauer M."/>
            <person name="Zibat A."/>
            <person name="Lombardot T."/>
            <person name="Becker I."/>
            <person name="Amann J."/>
            <person name="Gellner K."/>
            <person name="Teeling H."/>
            <person name="Leuschner W.D."/>
            <person name="Gloeckner F.-O."/>
            <person name="Lupas A.N."/>
            <person name="Amann R."/>
            <person name="Klenk H.-P."/>
        </authorList>
    </citation>
    <scope>NUCLEOTIDE SEQUENCE [LARGE SCALE GENOMIC DNA]</scope>
    <source>
        <strain evidence="8">DSM 12343 / LSv54</strain>
    </source>
</reference>
<dbReference type="Proteomes" id="UP000000602">
    <property type="component" value="Chromosome"/>
</dbReference>
<evidence type="ECO:0000259" key="6">
    <source>
        <dbReference type="Pfam" id="PF04932"/>
    </source>
</evidence>
<comment type="subcellular location">
    <subcellularLocation>
        <location evidence="1">Membrane</location>
        <topology evidence="1">Multi-pass membrane protein</topology>
    </subcellularLocation>
</comment>
<evidence type="ECO:0000256" key="1">
    <source>
        <dbReference type="ARBA" id="ARBA00004141"/>
    </source>
</evidence>
<feature type="transmembrane region" description="Helical" evidence="5">
    <location>
        <begin position="148"/>
        <end position="170"/>
    </location>
</feature>
<sequence>MLTEKKMNYLEWAGVTFIALACFCSVITTTGKTITTILFILSWLLARGYKEFVPTLRRYPMALSAFALFILYCVGISYSVGPMDEVLDRVKGMRGLLFPAMVIFFCRRQRKGVDWVVNAFLAAFVVLLIETFFVYFGQISRSYGWAGAYNSPIHPSFSSGMMALLFYVSCHRLKDSSILHRLFWGGVALLSFADIFYLQRSLTGMVVFFALALLLLVQTLSWKKMFVGGLMLALSLVVLVQTSPKFMNQGRELYNTVTNYQEEISHGKFNNVSLRIAWQINSLKLIAEAPFLGTGPASFPVVHGELIRGTRVPPMKGPHNAFLLVGVEAGLAGMALFIAALLFAARASFTLESRYRLLLQGVLLTFVVGSLCDSWLGGSSTGYLFTILVPALLSSKKWQGEELAEDNV</sequence>
<feature type="transmembrane region" description="Helical" evidence="5">
    <location>
        <begin position="321"/>
        <end position="345"/>
    </location>
</feature>
<feature type="domain" description="O-antigen ligase-related" evidence="6">
    <location>
        <begin position="188"/>
        <end position="338"/>
    </location>
</feature>
<evidence type="ECO:0000313" key="7">
    <source>
        <dbReference type="EMBL" id="CAG34749.1"/>
    </source>
</evidence>
<keyword evidence="3 5" id="KW-1133">Transmembrane helix</keyword>
<feature type="transmembrane region" description="Helical" evidence="5">
    <location>
        <begin position="182"/>
        <end position="199"/>
    </location>
</feature>
<keyword evidence="8" id="KW-1185">Reference proteome</keyword>
<feature type="transmembrane region" description="Helical" evidence="5">
    <location>
        <begin position="357"/>
        <end position="376"/>
    </location>
</feature>
<evidence type="ECO:0000256" key="4">
    <source>
        <dbReference type="ARBA" id="ARBA00023136"/>
    </source>
</evidence>
<dbReference type="InterPro" id="IPR051533">
    <property type="entry name" value="WaaL-like"/>
</dbReference>
<dbReference type="eggNOG" id="COG3307">
    <property type="taxonomic scope" value="Bacteria"/>
</dbReference>
<evidence type="ECO:0000313" key="8">
    <source>
        <dbReference type="Proteomes" id="UP000000602"/>
    </source>
</evidence>
<dbReference type="STRING" id="177439.DP0020"/>
<dbReference type="GO" id="GO:0016020">
    <property type="term" value="C:membrane"/>
    <property type="evidence" value="ECO:0007669"/>
    <property type="project" value="UniProtKB-SubCell"/>
</dbReference>
<dbReference type="Pfam" id="PF04932">
    <property type="entry name" value="Wzy_C"/>
    <property type="match status" value="1"/>
</dbReference>
<gene>
    <name evidence="7" type="ordered locus">DP0020</name>
</gene>
<dbReference type="PANTHER" id="PTHR37422:SF13">
    <property type="entry name" value="LIPOPOLYSACCHARIDE BIOSYNTHESIS PROTEIN PA4999-RELATED"/>
    <property type="match status" value="1"/>
</dbReference>
<proteinExistence type="predicted"/>
<accession>Q6ASB4</accession>
<dbReference type="KEGG" id="dps:DP0020"/>
<organism evidence="7 8">
    <name type="scientific">Desulfotalea psychrophila (strain LSv54 / DSM 12343)</name>
    <dbReference type="NCBI Taxonomy" id="177439"/>
    <lineage>
        <taxon>Bacteria</taxon>
        <taxon>Pseudomonadati</taxon>
        <taxon>Thermodesulfobacteriota</taxon>
        <taxon>Desulfobulbia</taxon>
        <taxon>Desulfobulbales</taxon>
        <taxon>Desulfocapsaceae</taxon>
        <taxon>Desulfotalea</taxon>
    </lineage>
</organism>
<dbReference type="RefSeq" id="WP_011187265.1">
    <property type="nucleotide sequence ID" value="NC_006138.1"/>
</dbReference>
<evidence type="ECO:0000256" key="3">
    <source>
        <dbReference type="ARBA" id="ARBA00022989"/>
    </source>
</evidence>
<dbReference type="AlphaFoldDB" id="Q6ASB4"/>
<feature type="transmembrane region" description="Helical" evidence="5">
    <location>
        <begin position="205"/>
        <end position="222"/>
    </location>
</feature>
<feature type="transmembrane region" description="Helical" evidence="5">
    <location>
        <begin position="12"/>
        <end position="41"/>
    </location>
</feature>
<feature type="transmembrane region" description="Helical" evidence="5">
    <location>
        <begin position="62"/>
        <end position="80"/>
    </location>
</feature>
<dbReference type="EMBL" id="CR522870">
    <property type="protein sequence ID" value="CAG34749.1"/>
    <property type="molecule type" value="Genomic_DNA"/>
</dbReference>